<dbReference type="Proteomes" id="UP000319148">
    <property type="component" value="Unassembled WGS sequence"/>
</dbReference>
<protein>
    <submittedName>
        <fullName evidence="2">PAS domain-containing protein</fullName>
    </submittedName>
</protein>
<sequence length="183" mass="21321">MRRMVTSTEKHNASSQNSNKESHFLLEEAPLMDPSRIRNARLREILDFWEAHKRGDDVPLWKTFNPMEFPDMLPTISVFSNEGTAEEPDYLLRVEGERSAEIMGLPTSMTSVSKLHSYFSNTKLGEQLDIMARHKRPIYFIRNLGWKDHRDYINYEILSLPFATEADGPVDRFLSVKIFTPRD</sequence>
<organism evidence="2 3">
    <name type="scientific">Emcibacter nanhaiensis</name>
    <dbReference type="NCBI Taxonomy" id="1505037"/>
    <lineage>
        <taxon>Bacteria</taxon>
        <taxon>Pseudomonadati</taxon>
        <taxon>Pseudomonadota</taxon>
        <taxon>Alphaproteobacteria</taxon>
        <taxon>Emcibacterales</taxon>
        <taxon>Emcibacteraceae</taxon>
        <taxon>Emcibacter</taxon>
    </lineage>
</organism>
<accession>A0A501PPQ4</accession>
<keyword evidence="3" id="KW-1185">Reference proteome</keyword>
<feature type="region of interest" description="Disordered" evidence="1">
    <location>
        <begin position="1"/>
        <end position="23"/>
    </location>
</feature>
<comment type="caution">
    <text evidence="2">The sequence shown here is derived from an EMBL/GenBank/DDBJ whole genome shotgun (WGS) entry which is preliminary data.</text>
</comment>
<evidence type="ECO:0000256" key="1">
    <source>
        <dbReference type="SAM" id="MobiDB-lite"/>
    </source>
</evidence>
<proteinExistence type="predicted"/>
<name>A0A501PPQ4_9PROT</name>
<gene>
    <name evidence="2" type="ORF">FIV46_06995</name>
</gene>
<reference evidence="3" key="1">
    <citation type="submission" date="2019-06" db="EMBL/GenBank/DDBJ databases">
        <title>The complete genome of Emcibacter congregatus ZYLT.</title>
        <authorList>
            <person name="Zhao Z."/>
        </authorList>
    </citation>
    <scope>NUCLEOTIDE SEQUENCE [LARGE SCALE GENOMIC DNA]</scope>
    <source>
        <strain evidence="3">MCCC 1A06723</strain>
    </source>
</reference>
<dbReference type="EMBL" id="VFIY01000005">
    <property type="protein sequence ID" value="TPD61944.1"/>
    <property type="molecule type" value="Genomic_DNA"/>
</dbReference>
<evidence type="ECO:0000313" key="3">
    <source>
        <dbReference type="Proteomes" id="UP000319148"/>
    </source>
</evidence>
<dbReference type="InterPro" id="IPR009922">
    <property type="entry name" value="DUF1457"/>
</dbReference>
<dbReference type="AlphaFoldDB" id="A0A501PPQ4"/>
<evidence type="ECO:0000313" key="2">
    <source>
        <dbReference type="EMBL" id="TPD61944.1"/>
    </source>
</evidence>
<dbReference type="Pfam" id="PF07310">
    <property type="entry name" value="PAS_5"/>
    <property type="match status" value="1"/>
</dbReference>